<dbReference type="PANTHER" id="PTHR47989">
    <property type="entry name" value="OS01G0750732 PROTEIN"/>
    <property type="match status" value="1"/>
</dbReference>
<dbReference type="AlphaFoldDB" id="A0A830CWQ5"/>
<dbReference type="OrthoDB" id="4062651at2759"/>
<keyword evidence="6" id="KW-0675">Receptor</keyword>
<dbReference type="PANTHER" id="PTHR47989:SF47">
    <property type="entry name" value="SERINE_THREONINE-PROTEIN KINASE PBL28-RELATED"/>
    <property type="match status" value="1"/>
</dbReference>
<keyword evidence="2" id="KW-0547">Nucleotide-binding</keyword>
<protein>
    <submittedName>
        <fullName evidence="6">Proline-rich receptor-like protein kinase perk9</fullName>
    </submittedName>
</protein>
<comment type="caution">
    <text evidence="6">The sequence shown here is derived from an EMBL/GenBank/DDBJ whole genome shotgun (WGS) entry which is preliminary data.</text>
</comment>
<evidence type="ECO:0000256" key="4">
    <source>
        <dbReference type="SAM" id="MobiDB-lite"/>
    </source>
</evidence>
<dbReference type="SUPFAM" id="SSF56112">
    <property type="entry name" value="Protein kinase-like (PK-like)"/>
    <property type="match status" value="1"/>
</dbReference>
<dbReference type="Pfam" id="PF00069">
    <property type="entry name" value="Pkinase"/>
    <property type="match status" value="1"/>
</dbReference>
<evidence type="ECO:0000256" key="1">
    <source>
        <dbReference type="ARBA" id="ARBA00022527"/>
    </source>
</evidence>
<dbReference type="GO" id="GO:0004674">
    <property type="term" value="F:protein serine/threonine kinase activity"/>
    <property type="evidence" value="ECO:0007669"/>
    <property type="project" value="UniProtKB-KW"/>
</dbReference>
<reference evidence="6" key="1">
    <citation type="submission" date="2020-07" db="EMBL/GenBank/DDBJ databases">
        <title>Ethylene signaling mediates host invasion by parasitic plants.</title>
        <authorList>
            <person name="Yoshida S."/>
        </authorList>
    </citation>
    <scope>NUCLEOTIDE SEQUENCE</scope>
    <source>
        <strain evidence="6">Okayama</strain>
    </source>
</reference>
<gene>
    <name evidence="6" type="ORF">PHJA_002418200</name>
</gene>
<evidence type="ECO:0000256" key="3">
    <source>
        <dbReference type="ARBA" id="ARBA00022840"/>
    </source>
</evidence>
<dbReference type="Proteomes" id="UP000653305">
    <property type="component" value="Unassembled WGS sequence"/>
</dbReference>
<keyword evidence="6" id="KW-0808">Transferase</keyword>
<name>A0A830CWQ5_9LAMI</name>
<evidence type="ECO:0000313" key="7">
    <source>
        <dbReference type="Proteomes" id="UP000653305"/>
    </source>
</evidence>
<dbReference type="PROSITE" id="PS50011">
    <property type="entry name" value="PROTEIN_KINASE_DOM"/>
    <property type="match status" value="1"/>
</dbReference>
<keyword evidence="6" id="KW-0418">Kinase</keyword>
<feature type="domain" description="Protein kinase" evidence="5">
    <location>
        <begin position="1"/>
        <end position="138"/>
    </location>
</feature>
<dbReference type="EMBL" id="BMAC01000771">
    <property type="protein sequence ID" value="GFQ02743.1"/>
    <property type="molecule type" value="Genomic_DNA"/>
</dbReference>
<sequence length="138" mass="15063">MIFVGSSFELYKHNQRVARERASGRREREGGGSGCPPPVHLHRSASTGLASAAPNKIRIPNTQLRRRPVRGGDPRIIHRDIKSSNIILDSNFEARVSDFGLAKLAKDTNSHATTRLIGTFGCMAHKCASSGKLTEKSD</sequence>
<dbReference type="GO" id="GO:0005524">
    <property type="term" value="F:ATP binding"/>
    <property type="evidence" value="ECO:0007669"/>
    <property type="project" value="UniProtKB-KW"/>
</dbReference>
<dbReference type="Gene3D" id="1.10.510.10">
    <property type="entry name" value="Transferase(Phosphotransferase) domain 1"/>
    <property type="match status" value="1"/>
</dbReference>
<evidence type="ECO:0000313" key="6">
    <source>
        <dbReference type="EMBL" id="GFQ02743.1"/>
    </source>
</evidence>
<evidence type="ECO:0000259" key="5">
    <source>
        <dbReference type="PROSITE" id="PS50011"/>
    </source>
</evidence>
<keyword evidence="1" id="KW-0723">Serine/threonine-protein kinase</keyword>
<dbReference type="InterPro" id="IPR008271">
    <property type="entry name" value="Ser/Thr_kinase_AS"/>
</dbReference>
<evidence type="ECO:0000256" key="2">
    <source>
        <dbReference type="ARBA" id="ARBA00022741"/>
    </source>
</evidence>
<proteinExistence type="predicted"/>
<dbReference type="InterPro" id="IPR000719">
    <property type="entry name" value="Prot_kinase_dom"/>
</dbReference>
<accession>A0A830CWQ5</accession>
<dbReference type="PROSITE" id="PS00108">
    <property type="entry name" value="PROTEIN_KINASE_ST"/>
    <property type="match status" value="1"/>
</dbReference>
<organism evidence="6 7">
    <name type="scientific">Phtheirospermum japonicum</name>
    <dbReference type="NCBI Taxonomy" id="374723"/>
    <lineage>
        <taxon>Eukaryota</taxon>
        <taxon>Viridiplantae</taxon>
        <taxon>Streptophyta</taxon>
        <taxon>Embryophyta</taxon>
        <taxon>Tracheophyta</taxon>
        <taxon>Spermatophyta</taxon>
        <taxon>Magnoliopsida</taxon>
        <taxon>eudicotyledons</taxon>
        <taxon>Gunneridae</taxon>
        <taxon>Pentapetalae</taxon>
        <taxon>asterids</taxon>
        <taxon>lamiids</taxon>
        <taxon>Lamiales</taxon>
        <taxon>Orobanchaceae</taxon>
        <taxon>Orobanchaceae incertae sedis</taxon>
        <taxon>Phtheirospermum</taxon>
    </lineage>
</organism>
<keyword evidence="7" id="KW-1185">Reference proteome</keyword>
<keyword evidence="3" id="KW-0067">ATP-binding</keyword>
<feature type="compositionally biased region" description="Basic and acidic residues" evidence="4">
    <location>
        <begin position="19"/>
        <end position="30"/>
    </location>
</feature>
<dbReference type="InterPro" id="IPR011009">
    <property type="entry name" value="Kinase-like_dom_sf"/>
</dbReference>
<feature type="region of interest" description="Disordered" evidence="4">
    <location>
        <begin position="19"/>
        <end position="76"/>
    </location>
</feature>